<dbReference type="InterPro" id="IPR002575">
    <property type="entry name" value="Aminoglycoside_PTrfase"/>
</dbReference>
<dbReference type="InterPro" id="IPR011009">
    <property type="entry name" value="Kinase-like_dom_sf"/>
</dbReference>
<proteinExistence type="predicted"/>
<keyword evidence="2" id="KW-0418">Kinase</keyword>
<keyword evidence="3" id="KW-1185">Reference proteome</keyword>
<evidence type="ECO:0000313" key="3">
    <source>
        <dbReference type="Proteomes" id="UP001229346"/>
    </source>
</evidence>
<reference evidence="2 3" key="1">
    <citation type="submission" date="2023-07" db="EMBL/GenBank/DDBJ databases">
        <title>Sorghum-associated microbial communities from plants grown in Nebraska, USA.</title>
        <authorList>
            <person name="Schachtman D."/>
        </authorList>
    </citation>
    <scope>NUCLEOTIDE SEQUENCE [LARGE SCALE GENOMIC DNA]</scope>
    <source>
        <strain evidence="2 3">CC482</strain>
    </source>
</reference>
<comment type="caution">
    <text evidence="2">The sequence shown here is derived from an EMBL/GenBank/DDBJ whole genome shotgun (WGS) entry which is preliminary data.</text>
</comment>
<sequence>MEDLIRNVDWLEKSKAADSLLDNSSSITLMPLDAGLEAEVTKICSGDSSYVLKVWNRSSKPNVGNQYRLLEALYNQGIPVSQPLGWGIDKEMNQVLLTSYDGTPIRKVNQSSLKKLAKILSSIHSYPLENLDASILQSYDFVGYFYPSIEEHLDIKDLLHKLLERSSFKQGTLIHGDYNLGNILENEGKYTIIDWTNGQLGDPRYDLAWSIVLIRIYVGERHGSVYESACLTESGFTKEELELFEAIACLRWILLNRVADDLPRGKDTLARVKSILKNNVYLDESLLIEVKK</sequence>
<dbReference type="GO" id="GO:0016301">
    <property type="term" value="F:kinase activity"/>
    <property type="evidence" value="ECO:0007669"/>
    <property type="project" value="UniProtKB-KW"/>
</dbReference>
<dbReference type="EMBL" id="JAUSSU010000003">
    <property type="protein sequence ID" value="MDQ0112381.1"/>
    <property type="molecule type" value="Genomic_DNA"/>
</dbReference>
<keyword evidence="2" id="KW-0808">Transferase</keyword>
<evidence type="ECO:0000259" key="1">
    <source>
        <dbReference type="Pfam" id="PF01636"/>
    </source>
</evidence>
<name>A0ABT9TYD5_PAEHA</name>
<gene>
    <name evidence="2" type="ORF">J2T15_001816</name>
</gene>
<evidence type="ECO:0000313" key="2">
    <source>
        <dbReference type="EMBL" id="MDQ0112381.1"/>
    </source>
</evidence>
<protein>
    <submittedName>
        <fullName evidence="2">Aminoglycoside phosphotransferase (APT) family kinase protein</fullName>
    </submittedName>
</protein>
<dbReference type="Pfam" id="PF01636">
    <property type="entry name" value="APH"/>
    <property type="match status" value="1"/>
</dbReference>
<accession>A0ABT9TYD5</accession>
<dbReference type="Gene3D" id="3.90.1200.10">
    <property type="match status" value="1"/>
</dbReference>
<feature type="domain" description="Aminoglycoside phosphotransferase" evidence="1">
    <location>
        <begin position="30"/>
        <end position="215"/>
    </location>
</feature>
<dbReference type="Proteomes" id="UP001229346">
    <property type="component" value="Unassembled WGS sequence"/>
</dbReference>
<organism evidence="2 3">
    <name type="scientific">Paenibacillus harenae</name>
    <dbReference type="NCBI Taxonomy" id="306543"/>
    <lineage>
        <taxon>Bacteria</taxon>
        <taxon>Bacillati</taxon>
        <taxon>Bacillota</taxon>
        <taxon>Bacilli</taxon>
        <taxon>Bacillales</taxon>
        <taxon>Paenibacillaceae</taxon>
        <taxon>Paenibacillus</taxon>
    </lineage>
</organism>
<dbReference type="SUPFAM" id="SSF56112">
    <property type="entry name" value="Protein kinase-like (PK-like)"/>
    <property type="match status" value="1"/>
</dbReference>